<organism evidence="3 4">
    <name type="scientific">Arctia plantaginis</name>
    <name type="common">Wood tiger moth</name>
    <name type="synonym">Phalaena plantaginis</name>
    <dbReference type="NCBI Taxonomy" id="874455"/>
    <lineage>
        <taxon>Eukaryota</taxon>
        <taxon>Metazoa</taxon>
        <taxon>Ecdysozoa</taxon>
        <taxon>Arthropoda</taxon>
        <taxon>Hexapoda</taxon>
        <taxon>Insecta</taxon>
        <taxon>Pterygota</taxon>
        <taxon>Neoptera</taxon>
        <taxon>Endopterygota</taxon>
        <taxon>Lepidoptera</taxon>
        <taxon>Glossata</taxon>
        <taxon>Ditrysia</taxon>
        <taxon>Noctuoidea</taxon>
        <taxon>Erebidae</taxon>
        <taxon>Arctiinae</taxon>
        <taxon>Arctia</taxon>
    </lineage>
</organism>
<dbReference type="Proteomes" id="UP000494256">
    <property type="component" value="Unassembled WGS sequence"/>
</dbReference>
<dbReference type="OrthoDB" id="7438856at2759"/>
<feature type="region of interest" description="Disordered" evidence="1">
    <location>
        <begin position="104"/>
        <end position="129"/>
    </location>
</feature>
<evidence type="ECO:0000313" key="5">
    <source>
        <dbReference type="Proteomes" id="UP000494256"/>
    </source>
</evidence>
<sequence>MGRIDDVARIRAARPLCILHATVPPGANQVEHSMLVVGSGNGVDVESAAPTSTQSQTKHMKSRRPKTGRMRRNRVSPTPVINAGSPLQHWATAPLSRLSKLIRSSSASTASLHSQTSTDESDRLTHQRY</sequence>
<name>A0A8S1ARG0_ARCPL</name>
<comment type="caution">
    <text evidence="3">The sequence shown here is derived from an EMBL/GenBank/DDBJ whole genome shotgun (WGS) entry which is preliminary data.</text>
</comment>
<proteinExistence type="predicted"/>
<gene>
    <name evidence="3" type="ORF">APLA_LOCUS12187</name>
    <name evidence="2" type="ORF">APLA_LOCUS4241</name>
</gene>
<dbReference type="EMBL" id="CADEBD010000286">
    <property type="protein sequence ID" value="CAB3229662.1"/>
    <property type="molecule type" value="Genomic_DNA"/>
</dbReference>
<evidence type="ECO:0000256" key="1">
    <source>
        <dbReference type="SAM" id="MobiDB-lite"/>
    </source>
</evidence>
<accession>A0A8S1ARG0</accession>
<evidence type="ECO:0000313" key="4">
    <source>
        <dbReference type="Proteomes" id="UP000494106"/>
    </source>
</evidence>
<protein>
    <submittedName>
        <fullName evidence="3">Uncharacterized protein</fullName>
    </submittedName>
</protein>
<evidence type="ECO:0000313" key="2">
    <source>
        <dbReference type="EMBL" id="CAB3229662.1"/>
    </source>
</evidence>
<feature type="compositionally biased region" description="Low complexity" evidence="1">
    <location>
        <begin position="104"/>
        <end position="117"/>
    </location>
</feature>
<dbReference type="Proteomes" id="UP000494106">
    <property type="component" value="Unassembled WGS sequence"/>
</dbReference>
<dbReference type="EMBL" id="CADEBC010000540">
    <property type="protein sequence ID" value="CAB3249684.1"/>
    <property type="molecule type" value="Genomic_DNA"/>
</dbReference>
<feature type="compositionally biased region" description="Basic residues" evidence="1">
    <location>
        <begin position="58"/>
        <end position="74"/>
    </location>
</feature>
<reference evidence="4 5" key="1">
    <citation type="submission" date="2020-04" db="EMBL/GenBank/DDBJ databases">
        <authorList>
            <person name="Wallbank WR R."/>
            <person name="Pardo Diaz C."/>
            <person name="Kozak K."/>
            <person name="Martin S."/>
            <person name="Jiggins C."/>
            <person name="Moest M."/>
            <person name="Warren A I."/>
            <person name="Byers J.R.P. K."/>
            <person name="Montejo-Kovacevich G."/>
            <person name="Yen C E."/>
        </authorList>
    </citation>
    <scope>NUCLEOTIDE SEQUENCE [LARGE SCALE GENOMIC DNA]</scope>
</reference>
<keyword evidence="4" id="KW-1185">Reference proteome</keyword>
<feature type="region of interest" description="Disordered" evidence="1">
    <location>
        <begin position="41"/>
        <end position="86"/>
    </location>
</feature>
<feature type="compositionally biased region" description="Basic and acidic residues" evidence="1">
    <location>
        <begin position="120"/>
        <end position="129"/>
    </location>
</feature>
<dbReference type="AlphaFoldDB" id="A0A8S1ARG0"/>
<evidence type="ECO:0000313" key="3">
    <source>
        <dbReference type="EMBL" id="CAB3249684.1"/>
    </source>
</evidence>